<evidence type="ECO:0000313" key="2">
    <source>
        <dbReference type="EMBL" id="GGW35782.1"/>
    </source>
</evidence>
<dbReference type="GO" id="GO:0047661">
    <property type="term" value="F:amino-acid racemase activity"/>
    <property type="evidence" value="ECO:0007669"/>
    <property type="project" value="InterPro"/>
</dbReference>
<dbReference type="InterPro" id="IPR052186">
    <property type="entry name" value="Hydantoin_racemase-like"/>
</dbReference>
<dbReference type="InterPro" id="IPR015942">
    <property type="entry name" value="Asp/Glu/hydantoin_racemase"/>
</dbReference>
<keyword evidence="3" id="KW-1185">Reference proteome</keyword>
<dbReference type="InterPro" id="IPR053714">
    <property type="entry name" value="Iso_Racemase_Enz_sf"/>
</dbReference>
<dbReference type="Proteomes" id="UP000623776">
    <property type="component" value="Unassembled WGS sequence"/>
</dbReference>
<evidence type="ECO:0000256" key="1">
    <source>
        <dbReference type="ARBA" id="ARBA00038414"/>
    </source>
</evidence>
<dbReference type="EMBL" id="BMXN01000021">
    <property type="protein sequence ID" value="GGW35782.1"/>
    <property type="molecule type" value="Genomic_DNA"/>
</dbReference>
<dbReference type="RefSeq" id="WP_229800856.1">
    <property type="nucleotide sequence ID" value="NZ_BMXN01000021.1"/>
</dbReference>
<protein>
    <submittedName>
        <fullName evidence="2">Asp/Glu/hydantoin racemase</fullName>
    </submittedName>
</protein>
<dbReference type="PANTHER" id="PTHR28047:SF5">
    <property type="entry name" value="PROTEIN DCG1"/>
    <property type="match status" value="1"/>
</dbReference>
<dbReference type="Gene3D" id="3.40.50.12500">
    <property type="match status" value="1"/>
</dbReference>
<name>A0A8H9I583_9GAMM</name>
<proteinExistence type="inferred from homology"/>
<organism evidence="2 3">
    <name type="scientific">Vreelandella hamiltonii</name>
    <dbReference type="NCBI Taxonomy" id="502829"/>
    <lineage>
        <taxon>Bacteria</taxon>
        <taxon>Pseudomonadati</taxon>
        <taxon>Pseudomonadota</taxon>
        <taxon>Gammaproteobacteria</taxon>
        <taxon>Oceanospirillales</taxon>
        <taxon>Halomonadaceae</taxon>
        <taxon>Vreelandella</taxon>
    </lineage>
</organism>
<gene>
    <name evidence="2" type="ORF">GCM10007157_29050</name>
</gene>
<evidence type="ECO:0000313" key="3">
    <source>
        <dbReference type="Proteomes" id="UP000623776"/>
    </source>
</evidence>
<sequence length="246" mass="26223">MTNKTGLSHTAPIGSMCQASRIDTSRILVINPNTNPQVTREIRRLVRQCSPEGVQMEVTNPLAGPIAIENAAHKATATREVMALIQQRQSADDVGYIMACFDDLAVQELRDATQRPVVSLAEAGMRAAGQHDRPFTVITTFEGAVETIRALSRGYGLDARCRIVATGMGVSETAARTPQAEQRLHDAIVSSLDQGANAIVLGSGAFVGRAALLSERYGIDITDGLSDAIRYVHTPLLTLSSEAPAG</sequence>
<comment type="caution">
    <text evidence="2">The sequence shown here is derived from an EMBL/GenBank/DDBJ whole genome shotgun (WGS) entry which is preliminary data.</text>
</comment>
<comment type="similarity">
    <text evidence="1">Belongs to the HyuE racemase family.</text>
</comment>
<dbReference type="PANTHER" id="PTHR28047">
    <property type="entry name" value="PROTEIN DCG1"/>
    <property type="match status" value="1"/>
</dbReference>
<dbReference type="Pfam" id="PF01177">
    <property type="entry name" value="Asp_Glu_race"/>
    <property type="match status" value="1"/>
</dbReference>
<reference evidence="3" key="1">
    <citation type="journal article" date="2019" name="Int. J. Syst. Evol. Microbiol.">
        <title>The Global Catalogue of Microorganisms (GCM) 10K type strain sequencing project: providing services to taxonomists for standard genome sequencing and annotation.</title>
        <authorList>
            <consortium name="The Broad Institute Genomics Platform"/>
            <consortium name="The Broad Institute Genome Sequencing Center for Infectious Disease"/>
            <person name="Wu L."/>
            <person name="Ma J."/>
        </authorList>
    </citation>
    <scope>NUCLEOTIDE SEQUENCE [LARGE SCALE GENOMIC DNA]</scope>
    <source>
        <strain evidence="3">KCTC 22154</strain>
    </source>
</reference>
<accession>A0A8H9I583</accession>
<dbReference type="AlphaFoldDB" id="A0A8H9I583"/>